<dbReference type="InterPro" id="IPR036388">
    <property type="entry name" value="WH-like_DNA-bd_sf"/>
</dbReference>
<name>A0A4V2SUW5_9PSEU</name>
<dbReference type="CDD" id="cd00090">
    <property type="entry name" value="HTH_ARSR"/>
    <property type="match status" value="1"/>
</dbReference>
<keyword evidence="4" id="KW-1185">Reference proteome</keyword>
<accession>A0A4V2SUW5</accession>
<dbReference type="PANTHER" id="PTHR43252">
    <property type="entry name" value="TRANSCRIPTIONAL REGULATOR YQJI"/>
    <property type="match status" value="1"/>
</dbReference>
<dbReference type="OrthoDB" id="1683430at2"/>
<gene>
    <name evidence="3" type="ORF">EV191_101116</name>
</gene>
<protein>
    <submittedName>
        <fullName evidence="3">DNA-binding PadR family transcriptional regulator</fullName>
    </submittedName>
</protein>
<dbReference type="PANTHER" id="PTHR43252:SF2">
    <property type="entry name" value="TRANSCRIPTION REGULATOR, PADR-LIKE FAMILY"/>
    <property type="match status" value="1"/>
</dbReference>
<dbReference type="Proteomes" id="UP000294911">
    <property type="component" value="Unassembled WGS sequence"/>
</dbReference>
<dbReference type="InterPro" id="IPR011991">
    <property type="entry name" value="ArsR-like_HTH"/>
</dbReference>
<dbReference type="SUPFAM" id="SSF46785">
    <property type="entry name" value="Winged helix' DNA-binding domain"/>
    <property type="match status" value="1"/>
</dbReference>
<feature type="compositionally biased region" description="Gly residues" evidence="1">
    <location>
        <begin position="93"/>
        <end position="102"/>
    </location>
</feature>
<dbReference type="InterPro" id="IPR005149">
    <property type="entry name" value="Tscrpt_reg_PadR_N"/>
</dbReference>
<feature type="compositionally biased region" description="Acidic residues" evidence="1">
    <location>
        <begin position="255"/>
        <end position="264"/>
    </location>
</feature>
<feature type="region of interest" description="Disordered" evidence="1">
    <location>
        <begin position="26"/>
        <end position="113"/>
    </location>
</feature>
<dbReference type="EMBL" id="SLXQ01000001">
    <property type="protein sequence ID" value="TCP56176.1"/>
    <property type="molecule type" value="Genomic_DNA"/>
</dbReference>
<evidence type="ECO:0000256" key="1">
    <source>
        <dbReference type="SAM" id="MobiDB-lite"/>
    </source>
</evidence>
<evidence type="ECO:0000313" key="3">
    <source>
        <dbReference type="EMBL" id="TCP56176.1"/>
    </source>
</evidence>
<feature type="domain" description="Transcription regulator PadR N-terminal" evidence="2">
    <location>
        <begin position="119"/>
        <end position="187"/>
    </location>
</feature>
<keyword evidence="3" id="KW-0238">DNA-binding</keyword>
<feature type="compositionally biased region" description="Basic and acidic residues" evidence="1">
    <location>
        <begin position="31"/>
        <end position="47"/>
    </location>
</feature>
<dbReference type="AlphaFoldDB" id="A0A4V2SUW5"/>
<evidence type="ECO:0000259" key="2">
    <source>
        <dbReference type="Pfam" id="PF03551"/>
    </source>
</evidence>
<reference evidence="3 4" key="1">
    <citation type="submission" date="2019-03" db="EMBL/GenBank/DDBJ databases">
        <title>Genomic Encyclopedia of Type Strains, Phase IV (KMG-IV): sequencing the most valuable type-strain genomes for metagenomic binning, comparative biology and taxonomic classification.</title>
        <authorList>
            <person name="Goeker M."/>
        </authorList>
    </citation>
    <scope>NUCLEOTIDE SEQUENCE [LARGE SCALE GENOMIC DNA]</scope>
    <source>
        <strain evidence="3 4">DSM 45765</strain>
    </source>
</reference>
<feature type="compositionally biased region" description="Pro residues" evidence="1">
    <location>
        <begin position="82"/>
        <end position="92"/>
    </location>
</feature>
<dbReference type="GO" id="GO:0003677">
    <property type="term" value="F:DNA binding"/>
    <property type="evidence" value="ECO:0007669"/>
    <property type="project" value="UniProtKB-KW"/>
</dbReference>
<dbReference type="Gene3D" id="1.10.10.10">
    <property type="entry name" value="Winged helix-like DNA-binding domain superfamily/Winged helix DNA-binding domain"/>
    <property type="match status" value="1"/>
</dbReference>
<feature type="compositionally biased region" description="Pro residues" evidence="1">
    <location>
        <begin position="55"/>
        <end position="73"/>
    </location>
</feature>
<sequence length="272" mass="29576">MNAYIGQFPGDTPFHRLSRLASSGFGRVRTPHADHPQHTEHPEHTEFGIDFDLPPQIPGRPPGPPRPPFPPGGPWQGHPGGPGFPPGPPGPHGPGQRGPGGRRGGRGRRGKRGDVRAAILALLAERPMHGYEMIQEISERSGQLWRPSPGSIYPTLQLLTDEGLISVTEGGGKRRYELTEDGRTAAEALEEKAPWEQIAKEADPDYLDIREAAGQLREAMLHVVRAGSQAQLTKATEVLNRARRELYAILGSDPSELDTEDDTGGEEHDPRG</sequence>
<comment type="caution">
    <text evidence="3">The sequence shown here is derived from an EMBL/GenBank/DDBJ whole genome shotgun (WGS) entry which is preliminary data.</text>
</comment>
<dbReference type="RefSeq" id="WP_132874823.1">
    <property type="nucleotide sequence ID" value="NZ_SLXQ01000001.1"/>
</dbReference>
<proteinExistence type="predicted"/>
<organism evidence="3 4">
    <name type="scientific">Tamaricihabitans halophyticus</name>
    <dbReference type="NCBI Taxonomy" id="1262583"/>
    <lineage>
        <taxon>Bacteria</taxon>
        <taxon>Bacillati</taxon>
        <taxon>Actinomycetota</taxon>
        <taxon>Actinomycetes</taxon>
        <taxon>Pseudonocardiales</taxon>
        <taxon>Pseudonocardiaceae</taxon>
        <taxon>Tamaricihabitans</taxon>
    </lineage>
</organism>
<feature type="region of interest" description="Disordered" evidence="1">
    <location>
        <begin position="250"/>
        <end position="272"/>
    </location>
</feature>
<dbReference type="Pfam" id="PF03551">
    <property type="entry name" value="PadR"/>
    <property type="match status" value="1"/>
</dbReference>
<dbReference type="InterPro" id="IPR036390">
    <property type="entry name" value="WH_DNA-bd_sf"/>
</dbReference>
<evidence type="ECO:0000313" key="4">
    <source>
        <dbReference type="Proteomes" id="UP000294911"/>
    </source>
</evidence>